<evidence type="ECO:0000313" key="1">
    <source>
        <dbReference type="EMBL" id="KAJ9647067.1"/>
    </source>
</evidence>
<organism evidence="1 2">
    <name type="scientific">Coniosporium tulheliwenetii</name>
    <dbReference type="NCBI Taxonomy" id="3383036"/>
    <lineage>
        <taxon>Eukaryota</taxon>
        <taxon>Fungi</taxon>
        <taxon>Dikarya</taxon>
        <taxon>Ascomycota</taxon>
        <taxon>Pezizomycotina</taxon>
        <taxon>Dothideomycetes</taxon>
        <taxon>Dothideomycetes incertae sedis</taxon>
        <taxon>Coniosporium</taxon>
    </lineage>
</organism>
<reference evidence="1" key="1">
    <citation type="submission" date="2022-10" db="EMBL/GenBank/DDBJ databases">
        <title>Culturing micro-colonial fungi from biological soil crusts in the Mojave desert and describing Neophaeococcomyces mojavensis, and introducing the new genera and species Taxawa tesnikishii.</title>
        <authorList>
            <person name="Kurbessoian T."/>
            <person name="Stajich J.E."/>
        </authorList>
    </citation>
    <scope>NUCLEOTIDE SEQUENCE</scope>
    <source>
        <strain evidence="1">JES_115</strain>
    </source>
</reference>
<gene>
    <name evidence="1" type="ORF">H2199_002053</name>
</gene>
<accession>A0ACC2ZHM0</accession>
<proteinExistence type="predicted"/>
<sequence>MSSSSPSLRHQVIRIYKELLYLGREYPLGYDYFKPRLHKAFSSQAGLKDEDKIKQGIERAEYVKKEIEALYYLKDIALYASVITRRSRATSQPVQCRKPHDVRAGRFWVPIFYESFGLALEGRRWALLAFLSSEHVRQAFGCSARRRFGFLQAADVNC</sequence>
<dbReference type="EMBL" id="JAPDRP010000005">
    <property type="protein sequence ID" value="KAJ9647067.1"/>
    <property type="molecule type" value="Genomic_DNA"/>
</dbReference>
<dbReference type="Proteomes" id="UP001172680">
    <property type="component" value="Unassembled WGS sequence"/>
</dbReference>
<comment type="caution">
    <text evidence="1">The sequence shown here is derived from an EMBL/GenBank/DDBJ whole genome shotgun (WGS) entry which is preliminary data.</text>
</comment>
<keyword evidence="2" id="KW-1185">Reference proteome</keyword>
<protein>
    <submittedName>
        <fullName evidence="1">Uncharacterized protein</fullName>
    </submittedName>
</protein>
<name>A0ACC2ZHM0_9PEZI</name>
<evidence type="ECO:0000313" key="2">
    <source>
        <dbReference type="Proteomes" id="UP001172680"/>
    </source>
</evidence>